<evidence type="ECO:0000313" key="1">
    <source>
        <dbReference type="EMBL" id="HIX75189.1"/>
    </source>
</evidence>
<reference evidence="1" key="1">
    <citation type="journal article" date="2021" name="PeerJ">
        <title>Extensive microbial diversity within the chicken gut microbiome revealed by metagenomics and culture.</title>
        <authorList>
            <person name="Gilroy R."/>
            <person name="Ravi A."/>
            <person name="Getino M."/>
            <person name="Pursley I."/>
            <person name="Horton D.L."/>
            <person name="Alikhan N.F."/>
            <person name="Baker D."/>
            <person name="Gharbi K."/>
            <person name="Hall N."/>
            <person name="Watson M."/>
            <person name="Adriaenssens E.M."/>
            <person name="Foster-Nyarko E."/>
            <person name="Jarju S."/>
            <person name="Secka A."/>
            <person name="Antonio M."/>
            <person name="Oren A."/>
            <person name="Chaudhuri R.R."/>
            <person name="La Ragione R."/>
            <person name="Hildebrand F."/>
            <person name="Pallen M.J."/>
        </authorList>
    </citation>
    <scope>NUCLEOTIDE SEQUENCE</scope>
    <source>
        <strain evidence="1">ChiGjej6B6-14162</strain>
    </source>
</reference>
<dbReference type="Proteomes" id="UP000886740">
    <property type="component" value="Unassembled WGS sequence"/>
</dbReference>
<dbReference type="AlphaFoldDB" id="A0A9D1X940"/>
<proteinExistence type="predicted"/>
<protein>
    <recommendedName>
        <fullName evidence="3">Adhesin domain-containing protein</fullName>
    </recommendedName>
</protein>
<reference evidence="1" key="2">
    <citation type="submission" date="2021-04" db="EMBL/GenBank/DDBJ databases">
        <authorList>
            <person name="Gilroy R."/>
        </authorList>
    </citation>
    <scope>NUCLEOTIDE SEQUENCE</scope>
    <source>
        <strain evidence="1">ChiGjej6B6-14162</strain>
    </source>
</reference>
<evidence type="ECO:0008006" key="3">
    <source>
        <dbReference type="Google" id="ProtNLM"/>
    </source>
</evidence>
<dbReference type="EMBL" id="DXEL01000061">
    <property type="protein sequence ID" value="HIX75189.1"/>
    <property type="molecule type" value="Genomic_DNA"/>
</dbReference>
<name>A0A9D1X940_9BACT</name>
<gene>
    <name evidence="1" type="ORF">H9977_09195</name>
</gene>
<comment type="caution">
    <text evidence="1">The sequence shown here is derived from an EMBL/GenBank/DDBJ whole genome shotgun (WGS) entry which is preliminary data.</text>
</comment>
<evidence type="ECO:0000313" key="2">
    <source>
        <dbReference type="Proteomes" id="UP000886740"/>
    </source>
</evidence>
<organism evidence="1 2">
    <name type="scientific">Candidatus Parabacteroides intestinipullorum</name>
    <dbReference type="NCBI Taxonomy" id="2838723"/>
    <lineage>
        <taxon>Bacteria</taxon>
        <taxon>Pseudomonadati</taxon>
        <taxon>Bacteroidota</taxon>
        <taxon>Bacteroidia</taxon>
        <taxon>Bacteroidales</taxon>
        <taxon>Tannerellaceae</taxon>
        <taxon>Parabacteroides</taxon>
    </lineage>
</organism>
<accession>A0A9D1X940</accession>
<sequence length="360" mass="40235">MKTRLTRVLSVLLGIVLCYGCWGDSEVSAAVKEYKKQKTFERTFEVSTGDLLLVNNRYGNVTVAHWNEPKVEIKVVVESRARKEADAQELLDRVRVKLEKAGNQVSGVTDLLPQKGNGRNSSFEINYFVRMPEAFRSDISLKYGNILLPAGKNGSTRISLKYGNLDGGDFVGDLDLEAKYGNVTLGNLRKVMMELGYVGKMKSGNVEEMSGDVKYSELGAGSVRQASLEMKYSNLSLEEIDRLELDLDYGNANIGYLKGWLKVDELGYSNMDIERVAADFQRIEVESHYGNLTVGVPSQASVKVRADDMRYSSFDVNGLRLTKERRLDHDYDYEINGGHGGEILYNGGGYGNLTIKRRDK</sequence>